<keyword evidence="6" id="KW-1185">Reference proteome</keyword>
<dbReference type="InterPro" id="IPR020845">
    <property type="entry name" value="AMP-binding_CS"/>
</dbReference>
<dbReference type="SUPFAM" id="SSF56801">
    <property type="entry name" value="Acetyl-CoA synthetase-like"/>
    <property type="match status" value="1"/>
</dbReference>
<dbReference type="Gene3D" id="3.30.300.30">
    <property type="match status" value="1"/>
</dbReference>
<dbReference type="EMBL" id="JBHSCX010000025">
    <property type="protein sequence ID" value="MFC4364397.1"/>
    <property type="molecule type" value="Genomic_DNA"/>
</dbReference>
<dbReference type="InterPro" id="IPR001242">
    <property type="entry name" value="Condensation_dom"/>
</dbReference>
<dbReference type="SUPFAM" id="SSF47336">
    <property type="entry name" value="ACP-like"/>
    <property type="match status" value="1"/>
</dbReference>
<dbReference type="Pfam" id="PF00501">
    <property type="entry name" value="AMP-binding"/>
    <property type="match status" value="1"/>
</dbReference>
<sequence length="1069" mass="118219">MLETEVNEVYEFPVSPAQSAFWMLNQMAPDNPAYNIPVVVRILGGLDVAAMQSAVQYIVQRHEILRTQYVISDGKLVQRVSASADFTCHYQSFSASPDGAAKAIHDLVTKNIRSSFDLGTSEIVRAGLLEESKNCFVFYLVVHHVAVDHAAVGQLMKELQCSYDAYCQGLEPNLDEPELQYVDYVMWSREHHQETSEKIELWRNKLAPFSGQLMLPTNGLKPTISSGEGAELRFSFTKLISDKVKVYSHKNKISIFQTLFSAYTILLSRLSGQEDIVVGTPFTLRGGLPELELVIGSFINTLPIPVMVHKDKSFIELGCVVKDTLIFAFENQDISFESIVNACVKKRSTATNPLFQVSFVFQEPPQDLRLSSLKCESLNYHNGGAMYELHVWMWENNGQLSGSICYDTDIHNEAAISRFAANFETLLDSLMENSHLPLASIDLLSGDECDLLIRWNETSVPTPAAQSLPELFANSCARTPEAIAVVNGDSKLSYVELEQRANQVANYLISQGIKAGDYVAISLTRSVNLLVGLLGVIKTGATYVPLDPDYPNDRLLYMLEQSHASLLVSESGLTHSLPDYSCQRINIDIDWPAIAACESMQMNYPPATSLMYVIFTSGSTGLPKGVQISHGAVTNFLTAMALRPGIHSSDKLLAVTTLSFDISVLELFLPLTVGATVVLASKDDTSDGHRLKRLLHEYQVTVMQATPSTWRMLLASGWEGGGDFKALCGGEAFPRDLASALLARAGAVWNMYGPTETTVWSTCYKIDADIDSIPIGQPIGNTQCYVLNDALKLQPIGVPGELYIGGDGVATGYLGQADLTAQRFIDDMFRPSVVGAKLYRTGDLVRWREDGNLEYLNRVDTQVKIRGFRIELEEIEQILLKLEQVERCVVTVEELSDMDKRLVGYVQFVKDLHLTTSEIRRYLRAHLPEYMVVQHVVDISSMPLTPNGKVDRKALPSPFAQVSEVNEFIAPTSDAEKVLAQIWENAIGIARVSADANFFELGGHSMLALQVRSKIEESFGVQITTQDLMLDSLAQLAAKLFVAVSSAEKEKPVNHGGFFGKLFNKKMGK</sequence>
<dbReference type="Gene3D" id="3.30.559.10">
    <property type="entry name" value="Chloramphenicol acetyltransferase-like domain"/>
    <property type="match status" value="1"/>
</dbReference>
<dbReference type="InterPro" id="IPR036736">
    <property type="entry name" value="ACP-like_sf"/>
</dbReference>
<evidence type="ECO:0000256" key="3">
    <source>
        <dbReference type="ARBA" id="ARBA00022553"/>
    </source>
</evidence>
<keyword evidence="3" id="KW-0597">Phosphoprotein</keyword>
<organism evidence="5 6">
    <name type="scientific">Simiduia curdlanivorans</name>
    <dbReference type="NCBI Taxonomy" id="1492769"/>
    <lineage>
        <taxon>Bacteria</taxon>
        <taxon>Pseudomonadati</taxon>
        <taxon>Pseudomonadota</taxon>
        <taxon>Gammaproteobacteria</taxon>
        <taxon>Cellvibrionales</taxon>
        <taxon>Cellvibrionaceae</taxon>
        <taxon>Simiduia</taxon>
    </lineage>
</organism>
<dbReference type="Proteomes" id="UP001595840">
    <property type="component" value="Unassembled WGS sequence"/>
</dbReference>
<name>A0ABV8VBD4_9GAMM</name>
<dbReference type="Pfam" id="PF00668">
    <property type="entry name" value="Condensation"/>
    <property type="match status" value="1"/>
</dbReference>
<comment type="cofactor">
    <cofactor evidence="1">
        <name>pantetheine 4'-phosphate</name>
        <dbReference type="ChEBI" id="CHEBI:47942"/>
    </cofactor>
</comment>
<accession>A0ABV8VBD4</accession>
<dbReference type="InterPro" id="IPR009081">
    <property type="entry name" value="PP-bd_ACP"/>
</dbReference>
<dbReference type="Gene3D" id="1.10.1200.10">
    <property type="entry name" value="ACP-like"/>
    <property type="match status" value="1"/>
</dbReference>
<evidence type="ECO:0000313" key="6">
    <source>
        <dbReference type="Proteomes" id="UP001595840"/>
    </source>
</evidence>
<dbReference type="InterPro" id="IPR025110">
    <property type="entry name" value="AMP-bd_C"/>
</dbReference>
<dbReference type="PANTHER" id="PTHR45527:SF1">
    <property type="entry name" value="FATTY ACID SYNTHASE"/>
    <property type="match status" value="1"/>
</dbReference>
<comment type="caution">
    <text evidence="5">The sequence shown here is derived from an EMBL/GenBank/DDBJ whole genome shotgun (WGS) entry which is preliminary data.</text>
</comment>
<dbReference type="PANTHER" id="PTHR45527">
    <property type="entry name" value="NONRIBOSOMAL PEPTIDE SYNTHETASE"/>
    <property type="match status" value="1"/>
</dbReference>
<dbReference type="NCBIfam" id="TIGR01733">
    <property type="entry name" value="AA-adenyl-dom"/>
    <property type="match status" value="1"/>
</dbReference>
<dbReference type="PROSITE" id="PS50075">
    <property type="entry name" value="CARRIER"/>
    <property type="match status" value="1"/>
</dbReference>
<dbReference type="InterPro" id="IPR045851">
    <property type="entry name" value="AMP-bd_C_sf"/>
</dbReference>
<dbReference type="PROSITE" id="PS00012">
    <property type="entry name" value="PHOSPHOPANTETHEINE"/>
    <property type="match status" value="1"/>
</dbReference>
<evidence type="ECO:0000313" key="5">
    <source>
        <dbReference type="EMBL" id="MFC4364397.1"/>
    </source>
</evidence>
<dbReference type="RefSeq" id="WP_290260811.1">
    <property type="nucleotide sequence ID" value="NZ_JAUFQG010000004.1"/>
</dbReference>
<dbReference type="Pfam" id="PF00550">
    <property type="entry name" value="PP-binding"/>
    <property type="match status" value="1"/>
</dbReference>
<dbReference type="Gene3D" id="2.30.38.10">
    <property type="entry name" value="Luciferase, Domain 3"/>
    <property type="match status" value="1"/>
</dbReference>
<dbReference type="Gene3D" id="3.40.50.980">
    <property type="match status" value="2"/>
</dbReference>
<keyword evidence="2" id="KW-0596">Phosphopantetheine</keyword>
<protein>
    <submittedName>
        <fullName evidence="5">Amino acid adenylation domain-containing protein</fullName>
    </submittedName>
</protein>
<dbReference type="CDD" id="cd19531">
    <property type="entry name" value="LCL_NRPS-like"/>
    <property type="match status" value="1"/>
</dbReference>
<feature type="domain" description="Carrier" evidence="4">
    <location>
        <begin position="970"/>
        <end position="1048"/>
    </location>
</feature>
<dbReference type="PROSITE" id="PS00455">
    <property type="entry name" value="AMP_BINDING"/>
    <property type="match status" value="1"/>
</dbReference>
<proteinExistence type="predicted"/>
<dbReference type="InterPro" id="IPR010071">
    <property type="entry name" value="AA_adenyl_dom"/>
</dbReference>
<reference evidence="6" key="1">
    <citation type="journal article" date="2019" name="Int. J. Syst. Evol. Microbiol.">
        <title>The Global Catalogue of Microorganisms (GCM) 10K type strain sequencing project: providing services to taxonomists for standard genome sequencing and annotation.</title>
        <authorList>
            <consortium name="The Broad Institute Genomics Platform"/>
            <consortium name="The Broad Institute Genome Sequencing Center for Infectious Disease"/>
            <person name="Wu L."/>
            <person name="Ma J."/>
        </authorList>
    </citation>
    <scope>NUCLEOTIDE SEQUENCE [LARGE SCALE GENOMIC DNA]</scope>
    <source>
        <strain evidence="6">CECT 8570</strain>
    </source>
</reference>
<dbReference type="Pfam" id="PF13193">
    <property type="entry name" value="AMP-binding_C"/>
    <property type="match status" value="1"/>
</dbReference>
<evidence type="ECO:0000256" key="1">
    <source>
        <dbReference type="ARBA" id="ARBA00001957"/>
    </source>
</evidence>
<gene>
    <name evidence="5" type="ORF">ACFOX3_18965</name>
</gene>
<dbReference type="InterPro" id="IPR006162">
    <property type="entry name" value="Ppantetheine_attach_site"/>
</dbReference>
<dbReference type="SUPFAM" id="SSF52777">
    <property type="entry name" value="CoA-dependent acyltransferases"/>
    <property type="match status" value="2"/>
</dbReference>
<evidence type="ECO:0000256" key="2">
    <source>
        <dbReference type="ARBA" id="ARBA00022450"/>
    </source>
</evidence>
<dbReference type="InterPro" id="IPR023213">
    <property type="entry name" value="CAT-like_dom_sf"/>
</dbReference>
<dbReference type="InterPro" id="IPR000873">
    <property type="entry name" value="AMP-dep_synth/lig_dom"/>
</dbReference>
<dbReference type="Gene3D" id="3.30.559.30">
    <property type="entry name" value="Nonribosomal peptide synthetase, condensation domain"/>
    <property type="match status" value="1"/>
</dbReference>
<evidence type="ECO:0000259" key="4">
    <source>
        <dbReference type="PROSITE" id="PS50075"/>
    </source>
</evidence>
<dbReference type="CDD" id="cd12116">
    <property type="entry name" value="A_NRPS_Ta1_like"/>
    <property type="match status" value="1"/>
</dbReference>